<feature type="region of interest" description="Disordered" evidence="1">
    <location>
        <begin position="975"/>
        <end position="1006"/>
    </location>
</feature>
<feature type="region of interest" description="Disordered" evidence="1">
    <location>
        <begin position="516"/>
        <end position="537"/>
    </location>
</feature>
<comment type="caution">
    <text evidence="2">The sequence shown here is derived from an EMBL/GenBank/DDBJ whole genome shotgun (WGS) entry which is preliminary data.</text>
</comment>
<evidence type="ECO:0000256" key="1">
    <source>
        <dbReference type="SAM" id="MobiDB-lite"/>
    </source>
</evidence>
<feature type="compositionally biased region" description="Polar residues" evidence="1">
    <location>
        <begin position="1036"/>
        <end position="1062"/>
    </location>
</feature>
<dbReference type="CDD" id="cd00176">
    <property type="entry name" value="SPEC"/>
    <property type="match status" value="1"/>
</dbReference>
<feature type="region of interest" description="Disordered" evidence="1">
    <location>
        <begin position="343"/>
        <end position="368"/>
    </location>
</feature>
<feature type="compositionally biased region" description="Basic and acidic residues" evidence="1">
    <location>
        <begin position="516"/>
        <end position="528"/>
    </location>
</feature>
<evidence type="ECO:0000313" key="3">
    <source>
        <dbReference type="Proteomes" id="UP001059041"/>
    </source>
</evidence>
<feature type="region of interest" description="Disordered" evidence="1">
    <location>
        <begin position="1025"/>
        <end position="1076"/>
    </location>
</feature>
<keyword evidence="3" id="KW-1185">Reference proteome</keyword>
<feature type="compositionally biased region" description="Polar residues" evidence="1">
    <location>
        <begin position="941"/>
        <end position="956"/>
    </location>
</feature>
<name>A0A9W7TB59_TRIRA</name>
<feature type="compositionally biased region" description="Polar residues" evidence="1">
    <location>
        <begin position="991"/>
        <end position="1003"/>
    </location>
</feature>
<dbReference type="SMART" id="SM00150">
    <property type="entry name" value="SPEC"/>
    <property type="match status" value="1"/>
</dbReference>
<organism evidence="2 3">
    <name type="scientific">Triplophysa rosa</name>
    <name type="common">Cave loach</name>
    <dbReference type="NCBI Taxonomy" id="992332"/>
    <lineage>
        <taxon>Eukaryota</taxon>
        <taxon>Metazoa</taxon>
        <taxon>Chordata</taxon>
        <taxon>Craniata</taxon>
        <taxon>Vertebrata</taxon>
        <taxon>Euteleostomi</taxon>
        <taxon>Actinopterygii</taxon>
        <taxon>Neopterygii</taxon>
        <taxon>Teleostei</taxon>
        <taxon>Ostariophysi</taxon>
        <taxon>Cypriniformes</taxon>
        <taxon>Nemacheilidae</taxon>
        <taxon>Triplophysa</taxon>
    </lineage>
</organism>
<feature type="compositionally biased region" description="Basic and acidic residues" evidence="1">
    <location>
        <begin position="1063"/>
        <end position="1076"/>
    </location>
</feature>
<dbReference type="SUPFAM" id="SSF46966">
    <property type="entry name" value="Spectrin repeat"/>
    <property type="match status" value="2"/>
</dbReference>
<feature type="compositionally biased region" description="Polar residues" evidence="1">
    <location>
        <begin position="918"/>
        <end position="934"/>
    </location>
</feature>
<accession>A0A9W7TB59</accession>
<evidence type="ECO:0008006" key="4">
    <source>
        <dbReference type="Google" id="ProtNLM"/>
    </source>
</evidence>
<dbReference type="Gene3D" id="1.20.58.60">
    <property type="match status" value="2"/>
</dbReference>
<dbReference type="InterPro" id="IPR018159">
    <property type="entry name" value="Spectrin/alpha-actinin"/>
</dbReference>
<sequence length="1552" mass="173778">MIKAREAMKRIQPFTIGTKLSVPTETRCPDYVGIILPVPAEDCYEQRNESNDETSTCCQESRTPHKSAPMDDVSEEDIKEDDRDSASPPASSRSIRKIAMCGNTESQGNDHVSYCYEANNAVSSNEMLFAVEEGLSDRSASQLETDPWTRGRKIRNLDCDYSMPAFPHDQPEDASHSQRRDLKDFENSLIQLTTSLDLSQEEPKMSHQKKTEDGDLGLEMLRRRPTPGDHVDRSWVKLRSLLRDYHQDLMLALEVSSFYQQADNIISAIDCKKNSLVMTDVHKSSQDKETREMACQINMLNESASRLSNIHPTLARRVTLKQAEVKENWAFLQEVLRNQKTDVCTKRPSSSPDPLTTCPDSQSFARNEGHSVMGKDVKEEQNRLRGFECSQGMWAQRMWSPTEECSEGSLSKSSCSKLDSITEKQDMDRKSSCFPSCVSQMPETTPNPSNKHLVPCNMSNELTASSAMAHLCLKDNTIVSDGEDHDCFKQSQDHKLEELLGQVEVLWDALQKKYGENDEIKPDEKEPTGNKPDPMTPDFQLSNYLPETVDEGNSGMLAKFLELLDPSGYNKMSQDVPKTHNSPEMAEATEMSTDLLGRQTDGETSLKFDQTSEELQISLSTLTLRINQHLSRCAELSMDLLDIETDKAVLCDPDLSGLDGLQEQQDDLEAHFHIIEGEVKEMERLASQIQALPSEQRDPLREEVQAILQAWEEVGRNMVENRGRLEKFHQIQDYFESYLAMITCTENIRSYILAGSSAWRESEVTEIDCSIETKLDEFSKLATAGQMLVQEESQFKNIIKERTDELQSMLGWIQVNWRAQREQLEGEQNVKREETNDAVHQEAFPLQNLSSENLCLKNTEVAGGSIITQPSQNSFEHHRKHDVSSVVSQESCLAKTSLGSSICLILSFDEQSSGINQVTKQWSPNNTDISLPTQSKEHTGESTSDVQVNSGLDSNSIPMQQSLEMRQVRWPNGSIISTEPEQKSPCGNLDQKLNNQLQSPNKEASSDVFPANIQRSLCNHVEASLPLSDSNKTHSKLSSDMQKPEPSVTQEAQNQESQSSYRNLEENQHSTSNKIDHLRNEVSAEVTHRVFTYLHVSDVKSAVSPSPHTTSPVSPASTSSAHSSSVLVHHVTCEEKKVCNHNTFKASCAFTSKEPIRSEAEQRRRSTLGIVGLERSGKTSIFRQRCNTWPEGERKGKESQSDGKLQVFVKKNMADFVIKDKANNRTFLRDTAAPNAIKIQSSGPAKNICSYLSLGSTISFCLPNRFQSNASELENKVEPDVIYNNTCDLKNKSLPLAQSPTEMSASHQAMETDPEHTKVLPSSSCKVKYSEDLEEPTTEVETQELDQMYDGTEPVLMQEEVQTTIECSQSTYKDIDKHKCNDSSSQRQACSSPSAIQCSPSSSSSSCGHKCLSVHTKIKDLNGHLYFSSKYIKINSPANGPQVWSNGLWDTGSARSARIINCGVRDCAVCFSDIHKESEDVGEPYAGISDGIEGLLQPGHWLFQQEEEELEDIWRGKMGNLTSNCTLERNVDEEKGLSITTNRGQVTLPLHA</sequence>
<feature type="region of interest" description="Disordered" evidence="1">
    <location>
        <begin position="46"/>
        <end position="95"/>
    </location>
</feature>
<reference evidence="2" key="1">
    <citation type="submission" date="2021-02" db="EMBL/GenBank/DDBJ databases">
        <title>Comparative genomics reveals that relaxation of natural selection precedes convergent phenotypic evolution of cavefish.</title>
        <authorList>
            <person name="Peng Z."/>
        </authorList>
    </citation>
    <scope>NUCLEOTIDE SEQUENCE</scope>
    <source>
        <tissue evidence="2">Muscle</tissue>
    </source>
</reference>
<proteinExistence type="predicted"/>
<feature type="region of interest" description="Disordered" evidence="1">
    <location>
        <begin position="1101"/>
        <end position="1120"/>
    </location>
</feature>
<protein>
    <recommendedName>
        <fullName evidence="4">PH domain-containing protein</fullName>
    </recommendedName>
</protein>
<feature type="compositionally biased region" description="Polar residues" evidence="1">
    <location>
        <begin position="346"/>
        <end position="365"/>
    </location>
</feature>
<dbReference type="EMBL" id="JAFHDT010000020">
    <property type="protein sequence ID" value="KAI7795265.1"/>
    <property type="molecule type" value="Genomic_DNA"/>
</dbReference>
<feature type="region of interest" description="Disordered" evidence="1">
    <location>
        <begin position="918"/>
        <end position="956"/>
    </location>
</feature>
<evidence type="ECO:0000313" key="2">
    <source>
        <dbReference type="EMBL" id="KAI7795265.1"/>
    </source>
</evidence>
<gene>
    <name evidence="2" type="ORF">IRJ41_013167</name>
</gene>
<dbReference type="Proteomes" id="UP001059041">
    <property type="component" value="Linkage Group LG20"/>
</dbReference>